<organism evidence="12 13">
    <name type="scientific">Zea mays</name>
    <name type="common">Maize</name>
    <dbReference type="NCBI Taxonomy" id="4577"/>
    <lineage>
        <taxon>Eukaryota</taxon>
        <taxon>Viridiplantae</taxon>
        <taxon>Streptophyta</taxon>
        <taxon>Embryophyta</taxon>
        <taxon>Tracheophyta</taxon>
        <taxon>Spermatophyta</taxon>
        <taxon>Magnoliopsida</taxon>
        <taxon>Liliopsida</taxon>
        <taxon>Poales</taxon>
        <taxon>Poaceae</taxon>
        <taxon>PACMAD clade</taxon>
        <taxon>Panicoideae</taxon>
        <taxon>Andropogonodae</taxon>
        <taxon>Andropogoneae</taxon>
        <taxon>Tripsacinae</taxon>
        <taxon>Zea</taxon>
    </lineage>
</organism>
<sequence>MQLHLESVLLVALGGSTTDLHHTCSTLEDLSLGAFSTQEEEAEAYDIATIKVRGLNAFTKFDMSCYDIKSILDSSTLPFGGTAKRLKETEAAASARDHTGVHRVLELHTAIGDIVITMSRTKAVDFTQPFIEVVFSCCGGLDDLKNSDYPIGFQVGSFVEEYMIKERNISQSRLKALGSPDEYAENLKLGPKKGGVMAIVDERPYVELFLSTYCKIAVAGSDFTSGGWGFFKLCKARSV</sequence>
<keyword evidence="2" id="KW-0813">Transport</keyword>
<dbReference type="AlphaFoldDB" id="A0A804RAS2"/>
<evidence type="ECO:0000256" key="2">
    <source>
        <dbReference type="ARBA" id="ARBA00022448"/>
    </source>
</evidence>
<evidence type="ECO:0000256" key="1">
    <source>
        <dbReference type="ARBA" id="ARBA00004141"/>
    </source>
</evidence>
<dbReference type="Proteomes" id="UP000007305">
    <property type="component" value="Chromosome 10"/>
</dbReference>
<keyword evidence="13" id="KW-1185">Reference proteome</keyword>
<dbReference type="EnsemblPlants" id="Zm00001eb411500_T002">
    <property type="protein sequence ID" value="Zm00001eb411500_P002"/>
    <property type="gene ID" value="Zm00001eb411500"/>
</dbReference>
<evidence type="ECO:0000256" key="6">
    <source>
        <dbReference type="ARBA" id="ARBA00023136"/>
    </source>
</evidence>
<reference evidence="12" key="3">
    <citation type="submission" date="2021-05" db="UniProtKB">
        <authorList>
            <consortium name="EnsemblPlants"/>
        </authorList>
    </citation>
    <scope>IDENTIFICATION</scope>
    <source>
        <strain evidence="12">cv. B73</strain>
    </source>
</reference>
<dbReference type="Gramene" id="Zm00001eb411500_T002">
    <property type="protein sequence ID" value="Zm00001eb411500_P002"/>
    <property type="gene ID" value="Zm00001eb411500"/>
</dbReference>
<keyword evidence="10" id="KW-0407">Ion channel</keyword>
<comment type="subcellular location">
    <subcellularLocation>
        <location evidence="1">Membrane</location>
        <topology evidence="1">Multi-pass membrane protein</topology>
    </subcellularLocation>
</comment>
<dbReference type="GO" id="GO:0003700">
    <property type="term" value="F:DNA-binding transcription factor activity"/>
    <property type="evidence" value="ECO:0007669"/>
    <property type="project" value="InterPro"/>
</dbReference>
<dbReference type="Gene3D" id="3.30.730.10">
    <property type="entry name" value="AP2/ERF domain"/>
    <property type="match status" value="1"/>
</dbReference>
<protein>
    <recommendedName>
        <fullName evidence="11">Ionotropic glutamate receptor C-terminal domain-containing protein</fullName>
    </recommendedName>
</protein>
<dbReference type="SMART" id="SM00079">
    <property type="entry name" value="PBPe"/>
    <property type="match status" value="1"/>
</dbReference>
<keyword evidence="7" id="KW-0675">Receptor</keyword>
<keyword evidence="8" id="KW-0325">Glycoprotein</keyword>
<keyword evidence="6" id="KW-0472">Membrane</keyword>
<keyword evidence="4" id="KW-1133">Transmembrane helix</keyword>
<keyword evidence="5" id="KW-0406">Ion transport</keyword>
<evidence type="ECO:0000256" key="7">
    <source>
        <dbReference type="ARBA" id="ARBA00023170"/>
    </source>
</evidence>
<dbReference type="GO" id="GO:0016020">
    <property type="term" value="C:membrane"/>
    <property type="evidence" value="ECO:0007669"/>
    <property type="project" value="UniProtKB-SubCell"/>
</dbReference>
<name>A0A804RAS2_MAIZE</name>
<evidence type="ECO:0000256" key="3">
    <source>
        <dbReference type="ARBA" id="ARBA00022692"/>
    </source>
</evidence>
<accession>A0A804RAS2</accession>
<evidence type="ECO:0000256" key="5">
    <source>
        <dbReference type="ARBA" id="ARBA00023065"/>
    </source>
</evidence>
<dbReference type="Gene3D" id="3.40.190.10">
    <property type="entry name" value="Periplasmic binding protein-like II"/>
    <property type="match status" value="2"/>
</dbReference>
<evidence type="ECO:0000256" key="9">
    <source>
        <dbReference type="ARBA" id="ARBA00023286"/>
    </source>
</evidence>
<evidence type="ECO:0000256" key="10">
    <source>
        <dbReference type="ARBA" id="ARBA00023303"/>
    </source>
</evidence>
<evidence type="ECO:0000256" key="4">
    <source>
        <dbReference type="ARBA" id="ARBA00022989"/>
    </source>
</evidence>
<evidence type="ECO:0000313" key="13">
    <source>
        <dbReference type="Proteomes" id="UP000007305"/>
    </source>
</evidence>
<reference evidence="12" key="2">
    <citation type="submission" date="2019-07" db="EMBL/GenBank/DDBJ databases">
        <authorList>
            <person name="Seetharam A."/>
            <person name="Woodhouse M."/>
            <person name="Cannon E."/>
        </authorList>
    </citation>
    <scope>NUCLEOTIDE SEQUENCE [LARGE SCALE GENOMIC DNA]</scope>
    <source>
        <strain evidence="12">cv. B73</strain>
    </source>
</reference>
<dbReference type="PANTHER" id="PTHR18966">
    <property type="entry name" value="IONOTROPIC GLUTAMATE RECEPTOR"/>
    <property type="match status" value="1"/>
</dbReference>
<evidence type="ECO:0000256" key="8">
    <source>
        <dbReference type="ARBA" id="ARBA00023180"/>
    </source>
</evidence>
<evidence type="ECO:0000259" key="11">
    <source>
        <dbReference type="SMART" id="SM00079"/>
    </source>
</evidence>
<dbReference type="GO" id="GO:0015276">
    <property type="term" value="F:ligand-gated monoatomic ion channel activity"/>
    <property type="evidence" value="ECO:0007669"/>
    <property type="project" value="InterPro"/>
</dbReference>
<feature type="domain" description="Ionotropic glutamate receptor C-terminal" evidence="11">
    <location>
        <begin position="71"/>
        <end position="232"/>
    </location>
</feature>
<proteinExistence type="predicted"/>
<keyword evidence="9" id="KW-1071">Ligand-gated ion channel</keyword>
<evidence type="ECO:0000313" key="12">
    <source>
        <dbReference type="EnsemblPlants" id="Zm00001eb411500_P002"/>
    </source>
</evidence>
<keyword evidence="3" id="KW-0812">Transmembrane</keyword>
<reference evidence="13" key="1">
    <citation type="journal article" date="2009" name="Science">
        <title>The B73 maize genome: complexity, diversity, and dynamics.</title>
        <authorList>
            <person name="Schnable P.S."/>
            <person name="Ware D."/>
            <person name="Fulton R.S."/>
            <person name="Stein J.C."/>
            <person name="Wei F."/>
            <person name="Pasternak S."/>
            <person name="Liang C."/>
            <person name="Zhang J."/>
            <person name="Fulton L."/>
            <person name="Graves T.A."/>
            <person name="Minx P."/>
            <person name="Reily A.D."/>
            <person name="Courtney L."/>
            <person name="Kruchowski S.S."/>
            <person name="Tomlinson C."/>
            <person name="Strong C."/>
            <person name="Delehaunty K."/>
            <person name="Fronick C."/>
            <person name="Courtney B."/>
            <person name="Rock S.M."/>
            <person name="Belter E."/>
            <person name="Du F."/>
            <person name="Kim K."/>
            <person name="Abbott R.M."/>
            <person name="Cotton M."/>
            <person name="Levy A."/>
            <person name="Marchetto P."/>
            <person name="Ochoa K."/>
            <person name="Jackson S.M."/>
            <person name="Gillam B."/>
            <person name="Chen W."/>
            <person name="Yan L."/>
            <person name="Higginbotham J."/>
            <person name="Cardenas M."/>
            <person name="Waligorski J."/>
            <person name="Applebaum E."/>
            <person name="Phelps L."/>
            <person name="Falcone J."/>
            <person name="Kanchi K."/>
            <person name="Thane T."/>
            <person name="Scimone A."/>
            <person name="Thane N."/>
            <person name="Henke J."/>
            <person name="Wang T."/>
            <person name="Ruppert J."/>
            <person name="Shah N."/>
            <person name="Rotter K."/>
            <person name="Hodges J."/>
            <person name="Ingenthron E."/>
            <person name="Cordes M."/>
            <person name="Kohlberg S."/>
            <person name="Sgro J."/>
            <person name="Delgado B."/>
            <person name="Mead K."/>
            <person name="Chinwalla A."/>
            <person name="Leonard S."/>
            <person name="Crouse K."/>
            <person name="Collura K."/>
            <person name="Kudrna D."/>
            <person name="Currie J."/>
            <person name="He R."/>
            <person name="Angelova A."/>
            <person name="Rajasekar S."/>
            <person name="Mueller T."/>
            <person name="Lomeli R."/>
            <person name="Scara G."/>
            <person name="Ko A."/>
            <person name="Delaney K."/>
            <person name="Wissotski M."/>
            <person name="Lopez G."/>
            <person name="Campos D."/>
            <person name="Braidotti M."/>
            <person name="Ashley E."/>
            <person name="Golser W."/>
            <person name="Kim H."/>
            <person name="Lee S."/>
            <person name="Lin J."/>
            <person name="Dujmic Z."/>
            <person name="Kim W."/>
            <person name="Talag J."/>
            <person name="Zuccolo A."/>
            <person name="Fan C."/>
            <person name="Sebastian A."/>
            <person name="Kramer M."/>
            <person name="Spiegel L."/>
            <person name="Nascimento L."/>
            <person name="Zutavern T."/>
            <person name="Miller B."/>
            <person name="Ambroise C."/>
            <person name="Muller S."/>
            <person name="Spooner W."/>
            <person name="Narechania A."/>
            <person name="Ren L."/>
            <person name="Wei S."/>
            <person name="Kumari S."/>
            <person name="Faga B."/>
            <person name="Levy M.J."/>
            <person name="McMahan L."/>
            <person name="Van Buren P."/>
            <person name="Vaughn M.W."/>
            <person name="Ying K."/>
            <person name="Yeh C.-T."/>
            <person name="Emrich S.J."/>
            <person name="Jia Y."/>
            <person name="Kalyanaraman A."/>
            <person name="Hsia A.-P."/>
            <person name="Barbazuk W.B."/>
            <person name="Baucom R.S."/>
            <person name="Brutnell T.P."/>
            <person name="Carpita N.C."/>
            <person name="Chaparro C."/>
            <person name="Chia J.-M."/>
            <person name="Deragon J.-M."/>
            <person name="Estill J.C."/>
            <person name="Fu Y."/>
            <person name="Jeddeloh J.A."/>
            <person name="Han Y."/>
            <person name="Lee H."/>
            <person name="Li P."/>
            <person name="Lisch D.R."/>
            <person name="Liu S."/>
            <person name="Liu Z."/>
            <person name="Nagel D.H."/>
            <person name="McCann M.C."/>
            <person name="SanMiguel P."/>
            <person name="Myers A.M."/>
            <person name="Nettleton D."/>
            <person name="Nguyen J."/>
            <person name="Penning B.W."/>
            <person name="Ponnala L."/>
            <person name="Schneider K.L."/>
            <person name="Schwartz D.C."/>
            <person name="Sharma A."/>
            <person name="Soderlund C."/>
            <person name="Springer N.M."/>
            <person name="Sun Q."/>
            <person name="Wang H."/>
            <person name="Waterman M."/>
            <person name="Westerman R."/>
            <person name="Wolfgruber T.K."/>
            <person name="Yang L."/>
            <person name="Yu Y."/>
            <person name="Zhang L."/>
            <person name="Zhou S."/>
            <person name="Zhu Q."/>
            <person name="Bennetzen J.L."/>
            <person name="Dawe R.K."/>
            <person name="Jiang J."/>
            <person name="Jiang N."/>
            <person name="Presting G.G."/>
            <person name="Wessler S.R."/>
            <person name="Aluru S."/>
            <person name="Martienssen R.A."/>
            <person name="Clifton S.W."/>
            <person name="McCombie W.R."/>
            <person name="Wing R.A."/>
            <person name="Wilson R.K."/>
        </authorList>
    </citation>
    <scope>NUCLEOTIDE SEQUENCE [LARGE SCALE GENOMIC DNA]</scope>
    <source>
        <strain evidence="13">cv. B73</strain>
    </source>
</reference>
<dbReference type="InterPro" id="IPR001320">
    <property type="entry name" value="Iontro_rcpt_C"/>
</dbReference>
<dbReference type="InterPro" id="IPR036955">
    <property type="entry name" value="AP2/ERF_dom_sf"/>
</dbReference>
<dbReference type="InterPro" id="IPR015683">
    <property type="entry name" value="Ionotropic_Glu_rcpt"/>
</dbReference>
<dbReference type="SUPFAM" id="SSF53850">
    <property type="entry name" value="Periplasmic binding protein-like II"/>
    <property type="match status" value="1"/>
</dbReference>